<dbReference type="Proteomes" id="UP001138500">
    <property type="component" value="Unassembled WGS sequence"/>
</dbReference>
<protein>
    <submittedName>
        <fullName evidence="1">Uncharacterized protein</fullName>
    </submittedName>
</protein>
<organism evidence="1 2">
    <name type="scientific">Teratosphaeria destructans</name>
    <dbReference type="NCBI Taxonomy" id="418781"/>
    <lineage>
        <taxon>Eukaryota</taxon>
        <taxon>Fungi</taxon>
        <taxon>Dikarya</taxon>
        <taxon>Ascomycota</taxon>
        <taxon>Pezizomycotina</taxon>
        <taxon>Dothideomycetes</taxon>
        <taxon>Dothideomycetidae</taxon>
        <taxon>Mycosphaerellales</taxon>
        <taxon>Teratosphaeriaceae</taxon>
        <taxon>Teratosphaeria</taxon>
    </lineage>
</organism>
<reference evidence="1 2" key="2">
    <citation type="journal article" date="2021" name="Curr. Genet.">
        <title>Genetic response to nitrogen starvation in the aggressive Eucalyptus foliar pathogen Teratosphaeria destructans.</title>
        <authorList>
            <person name="Havenga M."/>
            <person name="Wingfield B.D."/>
            <person name="Wingfield M.J."/>
            <person name="Dreyer L.L."/>
            <person name="Roets F."/>
            <person name="Aylward J."/>
        </authorList>
    </citation>
    <scope>NUCLEOTIDE SEQUENCE [LARGE SCALE GENOMIC DNA]</scope>
    <source>
        <strain evidence="1">CMW44962</strain>
    </source>
</reference>
<keyword evidence="2" id="KW-1185">Reference proteome</keyword>
<evidence type="ECO:0000313" key="1">
    <source>
        <dbReference type="EMBL" id="KAH9826132.1"/>
    </source>
</evidence>
<name>A0A9W7W0T3_9PEZI</name>
<gene>
    <name evidence="1" type="ORF">Tdes44962_MAKER10091</name>
</gene>
<sequence>MSKKAQHSGCNPFFELGEQSLVEAKNQSAYLASRGSRANAHIGHPWALAEHALDGSTKAPSTAAKEADSATVCHNILT</sequence>
<dbReference type="EMBL" id="RIBY02002029">
    <property type="protein sequence ID" value="KAH9826132.1"/>
    <property type="molecule type" value="Genomic_DNA"/>
</dbReference>
<reference evidence="1 2" key="1">
    <citation type="journal article" date="2018" name="IMA Fungus">
        <title>IMA Genome-F 10: Nine draft genome sequences of Claviceps purpurea s.lat., including C. arundinis, C. humidiphila, and C. cf. spartinae, pseudomolecules for the pitch canker pathogen Fusarium circinatum, draft genome of Davidsoniella eucalypti, Grosmannia galeiformis, Quambalaria eucalypti, and Teratosphaeria destructans.</title>
        <authorList>
            <person name="Wingfield B.D."/>
            <person name="Liu M."/>
            <person name="Nguyen H.D."/>
            <person name="Lane F.A."/>
            <person name="Morgan S.W."/>
            <person name="De Vos L."/>
            <person name="Wilken P.M."/>
            <person name="Duong T.A."/>
            <person name="Aylward J."/>
            <person name="Coetzee M.P."/>
            <person name="Dadej K."/>
            <person name="De Beer Z.W."/>
            <person name="Findlay W."/>
            <person name="Havenga M."/>
            <person name="Kolarik M."/>
            <person name="Menzies J.G."/>
            <person name="Naidoo K."/>
            <person name="Pochopski O."/>
            <person name="Shoukouhi P."/>
            <person name="Santana Q.C."/>
            <person name="Seifert K.A."/>
            <person name="Soal N."/>
            <person name="Steenkamp E.T."/>
            <person name="Tatham C.T."/>
            <person name="van der Nest M.A."/>
            <person name="Wingfield M.J."/>
        </authorList>
    </citation>
    <scope>NUCLEOTIDE SEQUENCE [LARGE SCALE GENOMIC DNA]</scope>
    <source>
        <strain evidence="1">CMW44962</strain>
    </source>
</reference>
<evidence type="ECO:0000313" key="2">
    <source>
        <dbReference type="Proteomes" id="UP001138500"/>
    </source>
</evidence>
<dbReference type="OrthoDB" id="5345753at2759"/>
<accession>A0A9W7W0T3</accession>
<proteinExistence type="predicted"/>
<dbReference type="AlphaFoldDB" id="A0A9W7W0T3"/>
<comment type="caution">
    <text evidence="1">The sequence shown here is derived from an EMBL/GenBank/DDBJ whole genome shotgun (WGS) entry which is preliminary data.</text>
</comment>